<protein>
    <submittedName>
        <fullName evidence="1">Uncharacterized protein</fullName>
    </submittedName>
</protein>
<keyword evidence="2" id="KW-1185">Reference proteome</keyword>
<reference evidence="1" key="1">
    <citation type="submission" date="2020-05" db="EMBL/GenBank/DDBJ databases">
        <title>Large-scale comparative analyses of tick genomes elucidate their genetic diversity and vector capacities.</title>
        <authorList>
            <person name="Jia N."/>
            <person name="Wang J."/>
            <person name="Shi W."/>
            <person name="Du L."/>
            <person name="Sun Y."/>
            <person name="Zhan W."/>
            <person name="Jiang J."/>
            <person name="Wang Q."/>
            <person name="Zhang B."/>
            <person name="Ji P."/>
            <person name="Sakyi L.B."/>
            <person name="Cui X."/>
            <person name="Yuan T."/>
            <person name="Jiang B."/>
            <person name="Yang W."/>
            <person name="Lam T.T.-Y."/>
            <person name="Chang Q."/>
            <person name="Ding S."/>
            <person name="Wang X."/>
            <person name="Zhu J."/>
            <person name="Ruan X."/>
            <person name="Zhao L."/>
            <person name="Wei J."/>
            <person name="Que T."/>
            <person name="Du C."/>
            <person name="Cheng J."/>
            <person name="Dai P."/>
            <person name="Han X."/>
            <person name="Huang E."/>
            <person name="Gao Y."/>
            <person name="Liu J."/>
            <person name="Shao H."/>
            <person name="Ye R."/>
            <person name="Li L."/>
            <person name="Wei W."/>
            <person name="Wang X."/>
            <person name="Wang C."/>
            <person name="Yang T."/>
            <person name="Huo Q."/>
            <person name="Li W."/>
            <person name="Guo W."/>
            <person name="Chen H."/>
            <person name="Zhou L."/>
            <person name="Ni X."/>
            <person name="Tian J."/>
            <person name="Zhou Y."/>
            <person name="Sheng Y."/>
            <person name="Liu T."/>
            <person name="Pan Y."/>
            <person name="Xia L."/>
            <person name="Li J."/>
            <person name="Zhao F."/>
            <person name="Cao W."/>
        </authorList>
    </citation>
    <scope>NUCLEOTIDE SEQUENCE</scope>
    <source>
        <strain evidence="1">Dsil-2018</strain>
    </source>
</reference>
<dbReference type="Proteomes" id="UP000821865">
    <property type="component" value="Chromosome 1"/>
</dbReference>
<evidence type="ECO:0000313" key="1">
    <source>
        <dbReference type="EMBL" id="KAH7977574.1"/>
    </source>
</evidence>
<proteinExistence type="predicted"/>
<gene>
    <name evidence="1" type="ORF">HPB49_002551</name>
</gene>
<sequence length="128" mass="14834">MRYKGHRKWAEEGVGGSQIRHFRHNRVNHIYKNKDKLWQRLQQDSSSLSQKRIRTSKYENVDAALFRWFHEVRAQSIPVIENSMPRVGVVPELTTLHASLLKSRVAQVFNDESRHGTLTAKKANNTAG</sequence>
<comment type="caution">
    <text evidence="1">The sequence shown here is derived from an EMBL/GenBank/DDBJ whole genome shotgun (WGS) entry which is preliminary data.</text>
</comment>
<accession>A0ACB8DTB7</accession>
<organism evidence="1 2">
    <name type="scientific">Dermacentor silvarum</name>
    <name type="common">Tick</name>
    <dbReference type="NCBI Taxonomy" id="543639"/>
    <lineage>
        <taxon>Eukaryota</taxon>
        <taxon>Metazoa</taxon>
        <taxon>Ecdysozoa</taxon>
        <taxon>Arthropoda</taxon>
        <taxon>Chelicerata</taxon>
        <taxon>Arachnida</taxon>
        <taxon>Acari</taxon>
        <taxon>Parasitiformes</taxon>
        <taxon>Ixodida</taxon>
        <taxon>Ixodoidea</taxon>
        <taxon>Ixodidae</taxon>
        <taxon>Rhipicephalinae</taxon>
        <taxon>Dermacentor</taxon>
    </lineage>
</organism>
<name>A0ACB8DTB7_DERSI</name>
<evidence type="ECO:0000313" key="2">
    <source>
        <dbReference type="Proteomes" id="UP000821865"/>
    </source>
</evidence>
<dbReference type="EMBL" id="CM023470">
    <property type="protein sequence ID" value="KAH7977574.1"/>
    <property type="molecule type" value="Genomic_DNA"/>
</dbReference>